<sequence length="375" mass="42251">MFDAFTSRYITCDSALCKKESPLAAPSATLILIAHDNGSALSECIKKIKEMLNRCMANPDLDFGIVYDEQGFIHILHSTFFDVDPEIDHTVEGYVERILDTLAEAIEEQLGNVQQRIATGGDPIARNRASYCLCLVNIGMLIKRRIECTFYVAYLNWRRRMLRSVVVVLDDILRLDSQWSLLSSKRKSPRWKNSTRRLLDFLDSKREHWDSNCQALGRAGCNATHLEFSGQQGGWSGTDSGQQPGSIWTARCYFLMSGQQLGDSGCTRQQRPRRNGIEIEDDALAPDVQLLPRRIRSPEIIEGRRASRVILAILCGPGSLLFFKFEDAKISPSVRGVGRLSKEWIPSYEDAVRFEGVEPIKIEGLVDEIGLVSFD</sequence>
<protein>
    <submittedName>
        <fullName evidence="1">Uncharacterized protein</fullName>
    </submittedName>
</protein>
<comment type="caution">
    <text evidence="1">The sequence shown here is derived from an EMBL/GenBank/DDBJ whole genome shotgun (WGS) entry which is preliminary data.</text>
</comment>
<dbReference type="EMBL" id="JAGFBR010000749">
    <property type="protein sequence ID" value="KAH0436468.1"/>
    <property type="molecule type" value="Genomic_DNA"/>
</dbReference>
<organism evidence="1 2">
    <name type="scientific">Dendrobium chrysotoxum</name>
    <name type="common">Orchid</name>
    <dbReference type="NCBI Taxonomy" id="161865"/>
    <lineage>
        <taxon>Eukaryota</taxon>
        <taxon>Viridiplantae</taxon>
        <taxon>Streptophyta</taxon>
        <taxon>Embryophyta</taxon>
        <taxon>Tracheophyta</taxon>
        <taxon>Spermatophyta</taxon>
        <taxon>Magnoliopsida</taxon>
        <taxon>Liliopsida</taxon>
        <taxon>Asparagales</taxon>
        <taxon>Orchidaceae</taxon>
        <taxon>Epidendroideae</taxon>
        <taxon>Malaxideae</taxon>
        <taxon>Dendrobiinae</taxon>
        <taxon>Dendrobium</taxon>
    </lineage>
</organism>
<accession>A0AAV7FMA0</accession>
<dbReference type="AlphaFoldDB" id="A0AAV7FMA0"/>
<dbReference type="Proteomes" id="UP000775213">
    <property type="component" value="Unassembled WGS sequence"/>
</dbReference>
<name>A0AAV7FMA0_DENCH</name>
<evidence type="ECO:0000313" key="1">
    <source>
        <dbReference type="EMBL" id="KAH0436468.1"/>
    </source>
</evidence>
<keyword evidence="2" id="KW-1185">Reference proteome</keyword>
<proteinExistence type="predicted"/>
<gene>
    <name evidence="1" type="ORF">IEQ34_026404</name>
</gene>
<reference evidence="1 2" key="1">
    <citation type="journal article" date="2021" name="Hortic Res">
        <title>Chromosome-scale assembly of the Dendrobium chrysotoxum genome enhances the understanding of orchid evolution.</title>
        <authorList>
            <person name="Zhang Y."/>
            <person name="Zhang G.Q."/>
            <person name="Zhang D."/>
            <person name="Liu X.D."/>
            <person name="Xu X.Y."/>
            <person name="Sun W.H."/>
            <person name="Yu X."/>
            <person name="Zhu X."/>
            <person name="Wang Z.W."/>
            <person name="Zhao X."/>
            <person name="Zhong W.Y."/>
            <person name="Chen H."/>
            <person name="Yin W.L."/>
            <person name="Huang T."/>
            <person name="Niu S.C."/>
            <person name="Liu Z.J."/>
        </authorList>
    </citation>
    <scope>NUCLEOTIDE SEQUENCE [LARGE SCALE GENOMIC DNA]</scope>
    <source>
        <strain evidence="1">Lindl</strain>
    </source>
</reference>
<evidence type="ECO:0000313" key="2">
    <source>
        <dbReference type="Proteomes" id="UP000775213"/>
    </source>
</evidence>